<gene>
    <name evidence="1" type="ORF">Lwal_1304</name>
</gene>
<comment type="caution">
    <text evidence="1">The sequence shown here is derived from an EMBL/GenBank/DDBJ whole genome shotgun (WGS) entry which is preliminary data.</text>
</comment>
<protein>
    <submittedName>
        <fullName evidence="1">Uncharacterized protein</fullName>
    </submittedName>
</protein>
<organism evidence="1 2">
    <name type="scientific">Legionella waltersii</name>
    <dbReference type="NCBI Taxonomy" id="66969"/>
    <lineage>
        <taxon>Bacteria</taxon>
        <taxon>Pseudomonadati</taxon>
        <taxon>Pseudomonadota</taxon>
        <taxon>Gammaproteobacteria</taxon>
        <taxon>Legionellales</taxon>
        <taxon>Legionellaceae</taxon>
        <taxon>Legionella</taxon>
    </lineage>
</organism>
<dbReference type="PATRIC" id="fig|66969.6.peg.1433"/>
<dbReference type="EMBL" id="LNZB01000036">
    <property type="protein sequence ID" value="KTD79232.1"/>
    <property type="molecule type" value="Genomic_DNA"/>
</dbReference>
<reference evidence="1 2" key="1">
    <citation type="submission" date="2015-11" db="EMBL/GenBank/DDBJ databases">
        <title>Genomic analysis of 38 Legionella species identifies large and diverse effector repertoires.</title>
        <authorList>
            <person name="Burstein D."/>
            <person name="Amaro F."/>
            <person name="Zusman T."/>
            <person name="Lifshitz Z."/>
            <person name="Cohen O."/>
            <person name="Gilbert J.A."/>
            <person name="Pupko T."/>
            <person name="Shuman H.A."/>
            <person name="Segal G."/>
        </authorList>
    </citation>
    <scope>NUCLEOTIDE SEQUENCE [LARGE SCALE GENOMIC DNA]</scope>
    <source>
        <strain evidence="1 2">ATCC 51914</strain>
    </source>
</reference>
<evidence type="ECO:0000313" key="2">
    <source>
        <dbReference type="Proteomes" id="UP000054729"/>
    </source>
</evidence>
<keyword evidence="2" id="KW-1185">Reference proteome</keyword>
<evidence type="ECO:0000313" key="1">
    <source>
        <dbReference type="EMBL" id="KTD79232.1"/>
    </source>
</evidence>
<proteinExistence type="predicted"/>
<sequence length="407" mass="47025">MGFVPILISEHKRMFLSMEELQKQIQLAKAKLSIEIESWLQSQDELTEKEKSHWRDVFSAANRTEMGRLIQEKGLPLFLITSLISEKVNLPNRLDQEDIEVPLESPVVPQQDNQILRTVYQRSSTNTSETVSQICELVNIMECLHQLEELSETVESNIDFSSITLAYKMAKNVNKEWQHAAKGRETVLYYSNRLETALQQHQFAKEECNGNLAVYQGQVEARILQFKETLHYFADCLTSSYGHVQDNRNWIARLLFAPISWHQMLKGVAIHSFNATAVVNPNVNSIQINPNYIQAMVEQYARIMRFPVDDFQSKINSRLNDSERQQIIAKENIQSMKSTLDTLSQVYSHPRLSPLLLPTRNLTMFGFFRGVVAAFGHNDFYSRFLAPTVQTEHDTPDENLNDHEFRQ</sequence>
<dbReference type="Proteomes" id="UP000054729">
    <property type="component" value="Unassembled WGS sequence"/>
</dbReference>
<accession>A0A0W1ADI7</accession>
<dbReference type="AlphaFoldDB" id="A0A0W1ADI7"/>
<name>A0A0W1ADI7_9GAMM</name>